<dbReference type="AlphaFoldDB" id="A0A813MYM9"/>
<name>A0A813MYM9_9BILA</name>
<evidence type="ECO:0000313" key="3">
    <source>
        <dbReference type="Proteomes" id="UP000663879"/>
    </source>
</evidence>
<reference evidence="2" key="1">
    <citation type="submission" date="2021-02" db="EMBL/GenBank/DDBJ databases">
        <authorList>
            <person name="Nowell W R."/>
        </authorList>
    </citation>
    <scope>NUCLEOTIDE SEQUENCE</scope>
    <source>
        <strain evidence="2">Ploen Becks lab</strain>
    </source>
</reference>
<feature type="signal peptide" evidence="1">
    <location>
        <begin position="1"/>
        <end position="17"/>
    </location>
</feature>
<evidence type="ECO:0000256" key="1">
    <source>
        <dbReference type="SAM" id="SignalP"/>
    </source>
</evidence>
<dbReference type="Proteomes" id="UP000663879">
    <property type="component" value="Unassembled WGS sequence"/>
</dbReference>
<evidence type="ECO:0000313" key="2">
    <source>
        <dbReference type="EMBL" id="CAF0727637.1"/>
    </source>
</evidence>
<protein>
    <submittedName>
        <fullName evidence="2">Uncharacterized protein</fullName>
    </submittedName>
</protein>
<proteinExistence type="predicted"/>
<keyword evidence="3" id="KW-1185">Reference proteome</keyword>
<organism evidence="2 3">
    <name type="scientific">Brachionus calyciflorus</name>
    <dbReference type="NCBI Taxonomy" id="104777"/>
    <lineage>
        <taxon>Eukaryota</taxon>
        <taxon>Metazoa</taxon>
        <taxon>Spiralia</taxon>
        <taxon>Gnathifera</taxon>
        <taxon>Rotifera</taxon>
        <taxon>Eurotatoria</taxon>
        <taxon>Monogononta</taxon>
        <taxon>Pseudotrocha</taxon>
        <taxon>Ploima</taxon>
        <taxon>Brachionidae</taxon>
        <taxon>Brachionus</taxon>
    </lineage>
</organism>
<feature type="chain" id="PRO_5032796140" evidence="1">
    <location>
        <begin position="18"/>
        <end position="324"/>
    </location>
</feature>
<accession>A0A813MYM9</accession>
<sequence>MKILILSIIILISSIDANKLIQSKFWLTSCSFSGCYITFNSCLNCFGERNCKNCITSIKPECSVCADDIYNKNDLEEIGGNQYFICDSLDNFQVKACQLYCRGQYFQSGQCLRVQNVPVCQCSLNDQPLTSTLATSISQTTPLITTPSTTTTATIPTTTTRSSTTITFSNNYPGLVNNYSISLLTYNGFRIVYEALYSHRLNSSDLTGLRNQCNLNSVICVGGSKVGSSILHLAACANCLSVLTETPLNSPRKVGSAFWHFTPKESFGFAPNSEINQNNADFSNHYDNSRLSWHIDRNGGGWRLGSIIYLNNDTSHKRYIFIRP</sequence>
<comment type="caution">
    <text evidence="2">The sequence shown here is derived from an EMBL/GenBank/DDBJ whole genome shotgun (WGS) entry which is preliminary data.</text>
</comment>
<gene>
    <name evidence="2" type="ORF">OXX778_LOCUS2625</name>
</gene>
<dbReference type="EMBL" id="CAJNOC010000210">
    <property type="protein sequence ID" value="CAF0727637.1"/>
    <property type="molecule type" value="Genomic_DNA"/>
</dbReference>
<keyword evidence="1" id="KW-0732">Signal</keyword>
<dbReference type="OrthoDB" id="10014141at2759"/>
<dbReference type="PROSITE" id="PS51257">
    <property type="entry name" value="PROKAR_LIPOPROTEIN"/>
    <property type="match status" value="1"/>
</dbReference>